<sequence>MIWACGQLMIKPPEQNNILNLPIMVVISSLDQTTEFLRVGIRCGGNGEIAKNYLKLIMLFFG</sequence>
<protein>
    <submittedName>
        <fullName evidence="1">Uncharacterized protein</fullName>
    </submittedName>
</protein>
<gene>
    <name evidence="1" type="ORF">POCTA_138.1.T0640164</name>
</gene>
<proteinExistence type="predicted"/>
<comment type="caution">
    <text evidence="1">The sequence shown here is derived from an EMBL/GenBank/DDBJ whole genome shotgun (WGS) entry which is preliminary data.</text>
</comment>
<dbReference type="EMBL" id="CAJJDP010000063">
    <property type="protein sequence ID" value="CAD8174790.1"/>
    <property type="molecule type" value="Genomic_DNA"/>
</dbReference>
<evidence type="ECO:0000313" key="1">
    <source>
        <dbReference type="EMBL" id="CAD8174790.1"/>
    </source>
</evidence>
<name>A0A8S1VC61_PAROT</name>
<evidence type="ECO:0000313" key="2">
    <source>
        <dbReference type="Proteomes" id="UP000683925"/>
    </source>
</evidence>
<dbReference type="Proteomes" id="UP000683925">
    <property type="component" value="Unassembled WGS sequence"/>
</dbReference>
<reference evidence="1" key="1">
    <citation type="submission" date="2021-01" db="EMBL/GenBank/DDBJ databases">
        <authorList>
            <consortium name="Genoscope - CEA"/>
            <person name="William W."/>
        </authorList>
    </citation>
    <scope>NUCLEOTIDE SEQUENCE</scope>
</reference>
<accession>A0A8S1VC61</accession>
<keyword evidence="2" id="KW-1185">Reference proteome</keyword>
<dbReference type="AlphaFoldDB" id="A0A8S1VC61"/>
<organism evidence="1 2">
    <name type="scientific">Paramecium octaurelia</name>
    <dbReference type="NCBI Taxonomy" id="43137"/>
    <lineage>
        <taxon>Eukaryota</taxon>
        <taxon>Sar</taxon>
        <taxon>Alveolata</taxon>
        <taxon>Ciliophora</taxon>
        <taxon>Intramacronucleata</taxon>
        <taxon>Oligohymenophorea</taxon>
        <taxon>Peniculida</taxon>
        <taxon>Parameciidae</taxon>
        <taxon>Paramecium</taxon>
    </lineage>
</organism>